<proteinExistence type="inferred from homology"/>
<dbReference type="EMBL" id="CP001682">
    <property type="protein sequence ID" value="ACU94641.1"/>
    <property type="molecule type" value="Genomic_DNA"/>
</dbReference>
<dbReference type="HOGENOM" id="CLU_065784_0_0_11"/>
<evidence type="ECO:0000256" key="8">
    <source>
        <dbReference type="ARBA" id="ARBA00047989"/>
    </source>
</evidence>
<evidence type="ECO:0000256" key="5">
    <source>
        <dbReference type="ARBA" id="ARBA00022723"/>
    </source>
</evidence>
<dbReference type="CDD" id="cd16833">
    <property type="entry name" value="YfiH"/>
    <property type="match status" value="1"/>
</dbReference>
<evidence type="ECO:0000256" key="3">
    <source>
        <dbReference type="ARBA" id="ARBA00007353"/>
    </source>
</evidence>
<keyword evidence="7" id="KW-0862">Zinc</keyword>
<comment type="catalytic activity">
    <reaction evidence="9">
        <text>adenosine + phosphate = alpha-D-ribose 1-phosphate + adenine</text>
        <dbReference type="Rhea" id="RHEA:27642"/>
        <dbReference type="ChEBI" id="CHEBI:16335"/>
        <dbReference type="ChEBI" id="CHEBI:16708"/>
        <dbReference type="ChEBI" id="CHEBI:43474"/>
        <dbReference type="ChEBI" id="CHEBI:57720"/>
        <dbReference type="EC" id="2.4.2.1"/>
    </reaction>
    <physiologicalReaction direction="left-to-right" evidence="9">
        <dbReference type="Rhea" id="RHEA:27643"/>
    </physiologicalReaction>
</comment>
<comment type="similarity">
    <text evidence="3">Belongs to the purine nucleoside phosphorylase YfiH/LACC1 family.</text>
</comment>
<evidence type="ECO:0000313" key="12">
    <source>
        <dbReference type="Proteomes" id="UP000000954"/>
    </source>
</evidence>
<dbReference type="GO" id="GO:0017061">
    <property type="term" value="F:S-methyl-5-thioadenosine phosphorylase activity"/>
    <property type="evidence" value="ECO:0007669"/>
    <property type="project" value="UniProtKB-EC"/>
</dbReference>
<dbReference type="Proteomes" id="UP000000954">
    <property type="component" value="Chromosome"/>
</dbReference>
<dbReference type="PANTHER" id="PTHR30616">
    <property type="entry name" value="UNCHARACTERIZED PROTEIN YFIH"/>
    <property type="match status" value="1"/>
</dbReference>
<gene>
    <name evidence="11" type="ordered locus">Ccur_09450</name>
</gene>
<dbReference type="OrthoDB" id="4279at2"/>
<evidence type="ECO:0000256" key="9">
    <source>
        <dbReference type="ARBA" id="ARBA00048968"/>
    </source>
</evidence>
<organism evidence="11 12">
    <name type="scientific">Cryptobacterium curtum (strain ATCC 700683 / DSM 15641 / CCUG 43107 / 12-3)</name>
    <dbReference type="NCBI Taxonomy" id="469378"/>
    <lineage>
        <taxon>Bacteria</taxon>
        <taxon>Bacillati</taxon>
        <taxon>Actinomycetota</taxon>
        <taxon>Coriobacteriia</taxon>
        <taxon>Eggerthellales</taxon>
        <taxon>Eggerthellaceae</taxon>
        <taxon>Cryptobacterium</taxon>
    </lineage>
</organism>
<comment type="catalytic activity">
    <reaction evidence="8">
        <text>adenosine + H2O + H(+) = inosine + NH4(+)</text>
        <dbReference type="Rhea" id="RHEA:24408"/>
        <dbReference type="ChEBI" id="CHEBI:15377"/>
        <dbReference type="ChEBI" id="CHEBI:15378"/>
        <dbReference type="ChEBI" id="CHEBI:16335"/>
        <dbReference type="ChEBI" id="CHEBI:17596"/>
        <dbReference type="ChEBI" id="CHEBI:28938"/>
        <dbReference type="EC" id="3.5.4.4"/>
    </reaction>
    <physiologicalReaction direction="left-to-right" evidence="8">
        <dbReference type="Rhea" id="RHEA:24409"/>
    </physiologicalReaction>
</comment>
<dbReference type="InterPro" id="IPR003730">
    <property type="entry name" value="Cu_polyphenol_OxRdtase"/>
</dbReference>
<dbReference type="Gene3D" id="3.60.140.10">
    <property type="entry name" value="CNF1/YfiH-like putative cysteine hydrolases"/>
    <property type="match status" value="1"/>
</dbReference>
<sequence>MKAANGLVHPRLSIGRFSFSVSDAEFLEVYTDEDLFQSTGVRIAFTGRQGGFSTGAYASLNLGSQVGDTYNTVLRNRYRLAAALGFEDYPLAVPRQIHGDHLTVLTEATVPTAWIDDLNAGADGIIIEQVPVAALLCFADCASVIMVAPSGIFAVVHAGWRGVMASIAPVALTQLAARTQCLPADCNVYVGPHIRSECFEVSTELADRFVNRFGSASAPDSRHVSLIEALRTDLVEHGANSARIADCAVCTACHPDQFFSYRMQQGICGRHGAFAARRVLQPTDTNGSQADTSGLSALLSDYAC</sequence>
<dbReference type="Pfam" id="PF02578">
    <property type="entry name" value="Cu-oxidase_4"/>
    <property type="match status" value="1"/>
</dbReference>
<dbReference type="GO" id="GO:0005507">
    <property type="term" value="F:copper ion binding"/>
    <property type="evidence" value="ECO:0007669"/>
    <property type="project" value="TreeGrafter"/>
</dbReference>
<dbReference type="SUPFAM" id="SSF64438">
    <property type="entry name" value="CNF1/YfiH-like putative cysteine hydrolases"/>
    <property type="match status" value="1"/>
</dbReference>
<keyword evidence="4" id="KW-0808">Transferase</keyword>
<dbReference type="AlphaFoldDB" id="C7MP01"/>
<protein>
    <submittedName>
        <fullName evidence="11">Uncharacterized conserved protein</fullName>
    </submittedName>
</protein>
<comment type="catalytic activity">
    <reaction evidence="1">
        <text>inosine + phosphate = alpha-D-ribose 1-phosphate + hypoxanthine</text>
        <dbReference type="Rhea" id="RHEA:27646"/>
        <dbReference type="ChEBI" id="CHEBI:17368"/>
        <dbReference type="ChEBI" id="CHEBI:17596"/>
        <dbReference type="ChEBI" id="CHEBI:43474"/>
        <dbReference type="ChEBI" id="CHEBI:57720"/>
        <dbReference type="EC" id="2.4.2.1"/>
    </reaction>
    <physiologicalReaction direction="left-to-right" evidence="1">
        <dbReference type="Rhea" id="RHEA:27647"/>
    </physiologicalReaction>
</comment>
<dbReference type="STRING" id="469378.Ccur_09450"/>
<keyword evidence="6" id="KW-0378">Hydrolase</keyword>
<comment type="catalytic activity">
    <reaction evidence="10">
        <text>S-methyl-5'-thioadenosine + phosphate = 5-(methylsulfanyl)-alpha-D-ribose 1-phosphate + adenine</text>
        <dbReference type="Rhea" id="RHEA:11852"/>
        <dbReference type="ChEBI" id="CHEBI:16708"/>
        <dbReference type="ChEBI" id="CHEBI:17509"/>
        <dbReference type="ChEBI" id="CHEBI:43474"/>
        <dbReference type="ChEBI" id="CHEBI:58533"/>
        <dbReference type="EC" id="2.4.2.28"/>
    </reaction>
    <physiologicalReaction direction="left-to-right" evidence="10">
        <dbReference type="Rhea" id="RHEA:11853"/>
    </physiologicalReaction>
</comment>
<dbReference type="GO" id="GO:0016787">
    <property type="term" value="F:hydrolase activity"/>
    <property type="evidence" value="ECO:0007669"/>
    <property type="project" value="UniProtKB-KW"/>
</dbReference>
<name>C7MP01_CRYCD</name>
<keyword evidence="5" id="KW-0479">Metal-binding</keyword>
<accession>C7MP01</accession>
<dbReference type="PANTHER" id="PTHR30616:SF2">
    <property type="entry name" value="PURINE NUCLEOSIDE PHOSPHORYLASE LACC1"/>
    <property type="match status" value="1"/>
</dbReference>
<evidence type="ECO:0000313" key="11">
    <source>
        <dbReference type="EMBL" id="ACU94641.1"/>
    </source>
</evidence>
<keyword evidence="12" id="KW-1185">Reference proteome</keyword>
<evidence type="ECO:0000256" key="4">
    <source>
        <dbReference type="ARBA" id="ARBA00022679"/>
    </source>
</evidence>
<evidence type="ECO:0000256" key="7">
    <source>
        <dbReference type="ARBA" id="ARBA00022833"/>
    </source>
</evidence>
<reference evidence="11 12" key="1">
    <citation type="journal article" date="2009" name="Stand. Genomic Sci.">
        <title>Complete genome sequence of Cryptobacterium curtum type strain (12-3).</title>
        <authorList>
            <person name="Mavrommatis K."/>
            <person name="Pukall R."/>
            <person name="Rohde C."/>
            <person name="Chen F."/>
            <person name="Sims D."/>
            <person name="Brettin T."/>
            <person name="Kuske C."/>
            <person name="Detter J.C."/>
            <person name="Han C."/>
            <person name="Lapidus A."/>
            <person name="Copeland A."/>
            <person name="Glavina Del Rio T."/>
            <person name="Nolan M."/>
            <person name="Lucas S."/>
            <person name="Tice H."/>
            <person name="Cheng J.F."/>
            <person name="Bruce D."/>
            <person name="Goodwin L."/>
            <person name="Pitluck S."/>
            <person name="Ovchinnikova G."/>
            <person name="Pati A."/>
            <person name="Ivanova N."/>
            <person name="Chen A."/>
            <person name="Palaniappan K."/>
            <person name="Chain P."/>
            <person name="D'haeseleer P."/>
            <person name="Goker M."/>
            <person name="Bristow J."/>
            <person name="Eisen J.A."/>
            <person name="Markowitz V."/>
            <person name="Hugenholtz P."/>
            <person name="Rohde M."/>
            <person name="Klenk H.P."/>
            <person name="Kyrpides N.C."/>
        </authorList>
    </citation>
    <scope>NUCLEOTIDE SEQUENCE [LARGE SCALE GENOMIC DNA]</scope>
    <source>
        <strain evidence="12">ATCC 700683 / DSM 15641 / 12-3</strain>
    </source>
</reference>
<evidence type="ECO:0000256" key="2">
    <source>
        <dbReference type="ARBA" id="ARBA00003215"/>
    </source>
</evidence>
<comment type="function">
    <text evidence="2">Purine nucleoside enzyme that catalyzes the phosphorolysis of adenosine and inosine nucleosides, yielding D-ribose 1-phosphate and the respective free bases, adenine and hypoxanthine. Also catalyzes the phosphorolysis of S-methyl-5'-thioadenosine into adenine and S-methyl-5-thio-alpha-D-ribose 1-phosphate. Also has adenosine deaminase activity.</text>
</comment>
<evidence type="ECO:0000256" key="10">
    <source>
        <dbReference type="ARBA" id="ARBA00049893"/>
    </source>
</evidence>
<dbReference type="RefSeq" id="WP_012803327.1">
    <property type="nucleotide sequence ID" value="NC_013170.1"/>
</dbReference>
<evidence type="ECO:0000256" key="6">
    <source>
        <dbReference type="ARBA" id="ARBA00022801"/>
    </source>
</evidence>
<dbReference type="InterPro" id="IPR011324">
    <property type="entry name" value="Cytotoxic_necrot_fac-like_cat"/>
</dbReference>
<dbReference type="InterPro" id="IPR038371">
    <property type="entry name" value="Cu_polyphenol_OxRdtase_sf"/>
</dbReference>
<dbReference type="eggNOG" id="COG1496">
    <property type="taxonomic scope" value="Bacteria"/>
</dbReference>
<dbReference type="KEGG" id="ccu:Ccur_09450"/>
<evidence type="ECO:0000256" key="1">
    <source>
        <dbReference type="ARBA" id="ARBA00000553"/>
    </source>
</evidence>